<evidence type="ECO:0000313" key="2">
    <source>
        <dbReference type="Proteomes" id="UP001207468"/>
    </source>
</evidence>
<organism evidence="1 2">
    <name type="scientific">Russula earlei</name>
    <dbReference type="NCBI Taxonomy" id="71964"/>
    <lineage>
        <taxon>Eukaryota</taxon>
        <taxon>Fungi</taxon>
        <taxon>Dikarya</taxon>
        <taxon>Basidiomycota</taxon>
        <taxon>Agaricomycotina</taxon>
        <taxon>Agaricomycetes</taxon>
        <taxon>Russulales</taxon>
        <taxon>Russulaceae</taxon>
        <taxon>Russula</taxon>
    </lineage>
</organism>
<protein>
    <submittedName>
        <fullName evidence="1">Uncharacterized protein</fullName>
    </submittedName>
</protein>
<sequence length="194" mass="21226">MPAQSSSRSSSTCPVLATPRSGTTRFVHHLDPGAGSVHGVCVKQVARCGSSSPPCPRERQTAEIPRQLGNEELAYHELSRVGGRMVPRLYGEYEWYGGRALVLSEEGKFTSLSLTERHGLPVRGGVLLEPQDVLQKRGSHIVDFGFSDVDRACPGWRECGELNEVRRRLQLDRVNFGLKGMVSELNGGTVARSP</sequence>
<comment type="caution">
    <text evidence="1">The sequence shown here is derived from an EMBL/GenBank/DDBJ whole genome shotgun (WGS) entry which is preliminary data.</text>
</comment>
<proteinExistence type="predicted"/>
<name>A0ACC0U5P0_9AGAM</name>
<reference evidence="1" key="1">
    <citation type="submission" date="2021-03" db="EMBL/GenBank/DDBJ databases">
        <title>Evolutionary priming and transition to the ectomycorrhizal habit in an iconic lineage of mushroom-forming fungi: is preadaptation a requirement?</title>
        <authorList>
            <consortium name="DOE Joint Genome Institute"/>
            <person name="Looney B.P."/>
            <person name="Miyauchi S."/>
            <person name="Morin E."/>
            <person name="Drula E."/>
            <person name="Courty P.E."/>
            <person name="Chicoki N."/>
            <person name="Fauchery L."/>
            <person name="Kohler A."/>
            <person name="Kuo A."/>
            <person name="LaButti K."/>
            <person name="Pangilinan J."/>
            <person name="Lipzen A."/>
            <person name="Riley R."/>
            <person name="Andreopoulos W."/>
            <person name="He G."/>
            <person name="Johnson J."/>
            <person name="Barry K.W."/>
            <person name="Grigoriev I.V."/>
            <person name="Nagy L."/>
            <person name="Hibbett D."/>
            <person name="Henrissat B."/>
            <person name="Matheny P.B."/>
            <person name="Labbe J."/>
            <person name="Martin A.F."/>
        </authorList>
    </citation>
    <scope>NUCLEOTIDE SEQUENCE</scope>
    <source>
        <strain evidence="1">BPL698</strain>
    </source>
</reference>
<dbReference type="EMBL" id="JAGFNK010000158">
    <property type="protein sequence ID" value="KAI9463379.1"/>
    <property type="molecule type" value="Genomic_DNA"/>
</dbReference>
<gene>
    <name evidence="1" type="ORF">F5148DRAFT_1150280</name>
</gene>
<accession>A0ACC0U5P0</accession>
<keyword evidence="2" id="KW-1185">Reference proteome</keyword>
<evidence type="ECO:0000313" key="1">
    <source>
        <dbReference type="EMBL" id="KAI9463379.1"/>
    </source>
</evidence>
<dbReference type="Proteomes" id="UP001207468">
    <property type="component" value="Unassembled WGS sequence"/>
</dbReference>